<dbReference type="Gene3D" id="3.40.50.300">
    <property type="entry name" value="P-loop containing nucleotide triphosphate hydrolases"/>
    <property type="match status" value="1"/>
</dbReference>
<dbReference type="RefSeq" id="WP_130039332.1">
    <property type="nucleotide sequence ID" value="NZ_JACCEV010000002.1"/>
</dbReference>
<evidence type="ECO:0000256" key="3">
    <source>
        <dbReference type="ARBA" id="ARBA00022840"/>
    </source>
</evidence>
<evidence type="ECO:0000259" key="4">
    <source>
        <dbReference type="Pfam" id="PF00437"/>
    </source>
</evidence>
<dbReference type="GO" id="GO:0016887">
    <property type="term" value="F:ATP hydrolysis activity"/>
    <property type="evidence" value="ECO:0007669"/>
    <property type="project" value="TreeGrafter"/>
</dbReference>
<dbReference type="Proteomes" id="UP000554144">
    <property type="component" value="Unassembled WGS sequence"/>
</dbReference>
<reference evidence="5 6" key="1">
    <citation type="submission" date="2020-07" db="EMBL/GenBank/DDBJ databases">
        <title>Taxonomic revisions and descriptions of new bacterial species based on genomic comparisons in the high-G+C-content subgroup of the family Alcaligenaceae.</title>
        <authorList>
            <person name="Szabo A."/>
            <person name="Felfoldi T."/>
        </authorList>
    </citation>
    <scope>NUCLEOTIDE SEQUENCE [LARGE SCALE GENOMIC DNA]</scope>
    <source>
        <strain evidence="5 6">DSM 25667</strain>
    </source>
</reference>
<comment type="similarity">
    <text evidence="1">Belongs to the GSP E family.</text>
</comment>
<dbReference type="OrthoDB" id="5790493at2"/>
<dbReference type="AlphaFoldDB" id="A0A853GU37"/>
<protein>
    <submittedName>
        <fullName evidence="5">Flp pilus assembly complex ATPase component TadA</fullName>
    </submittedName>
</protein>
<organism evidence="5 6">
    <name type="scientific">Pollutimonas harenae</name>
    <dbReference type="NCBI Taxonomy" id="657015"/>
    <lineage>
        <taxon>Bacteria</taxon>
        <taxon>Pseudomonadati</taxon>
        <taxon>Pseudomonadota</taxon>
        <taxon>Betaproteobacteria</taxon>
        <taxon>Burkholderiales</taxon>
        <taxon>Alcaligenaceae</taxon>
        <taxon>Pollutimonas</taxon>
    </lineage>
</organism>
<evidence type="ECO:0000313" key="5">
    <source>
        <dbReference type="EMBL" id="NYT85771.1"/>
    </source>
</evidence>
<name>A0A853GU37_9BURK</name>
<dbReference type="PANTHER" id="PTHR30258">
    <property type="entry name" value="TYPE II SECRETION SYSTEM PROTEIN GSPE-RELATED"/>
    <property type="match status" value="1"/>
</dbReference>
<evidence type="ECO:0000256" key="2">
    <source>
        <dbReference type="ARBA" id="ARBA00022741"/>
    </source>
</evidence>
<sequence>MNATLGQWRRTTRQDLAAVAPSTRFNSAAAVTISSADDLAALCPAFVRSLSAQFDVELLAGRLGPVLLDDQSVAIFSLAEHVGSDQADELERRVLASGYRLSKPARYILAAPLLLAVARSQITPQSLASQPRTGFEQSRTALAEAFQDLLGWGVRHDASDIHLNVRLNEPESEVKYTVSGRYVAPERFRRMPTSTLFDMLSVAWMDICGGNGAVFDPFIEQQGSLVKQVDGQSIMLRWASLAADEGPSVCLRLLRRDAAARLPDLGQLGYLADQISLVDRVMQSEGGVVIFAGTVGSGKSTSLASLITRLPSHRKVITLEEPVEYLIPASIQNSIARQLRTAAHDSYASKLRALKRSAMTDVLLGEVRDEETGRAFMDLAGSGVNVYTTVHAPSAAHIPRRLASDFIGVSSDFLATPGILKLMIFQALLPVLCQQCALPVRYLQKLGGHSGKHGHHQGHGAAWLDLVRQLYDCSGDSWRIRNPEGCTACRKDRLPELNGYAGRTVVAEIIEPPLGLHQARSAMDCAMHKADAGLIDLRDIEVRFHAFETEQVRRAMQAKAAVPAAGLRMVI</sequence>
<proteinExistence type="inferred from homology"/>
<dbReference type="GO" id="GO:0005524">
    <property type="term" value="F:ATP binding"/>
    <property type="evidence" value="ECO:0007669"/>
    <property type="project" value="UniProtKB-KW"/>
</dbReference>
<accession>A0A853GU37</accession>
<feature type="domain" description="Bacterial type II secretion system protein E" evidence="4">
    <location>
        <begin position="154"/>
        <end position="511"/>
    </location>
</feature>
<dbReference type="SUPFAM" id="SSF52540">
    <property type="entry name" value="P-loop containing nucleoside triphosphate hydrolases"/>
    <property type="match status" value="1"/>
</dbReference>
<dbReference type="PANTHER" id="PTHR30258:SF2">
    <property type="entry name" value="COMG OPERON PROTEIN 1"/>
    <property type="match status" value="1"/>
</dbReference>
<dbReference type="EMBL" id="JACCEV010000002">
    <property type="protein sequence ID" value="NYT85771.1"/>
    <property type="molecule type" value="Genomic_DNA"/>
</dbReference>
<dbReference type="Pfam" id="PF00437">
    <property type="entry name" value="T2SSE"/>
    <property type="match status" value="1"/>
</dbReference>
<keyword evidence="3" id="KW-0067">ATP-binding</keyword>
<keyword evidence="2" id="KW-0547">Nucleotide-binding</keyword>
<dbReference type="Gene3D" id="3.30.450.90">
    <property type="match status" value="1"/>
</dbReference>
<dbReference type="GO" id="GO:0005886">
    <property type="term" value="C:plasma membrane"/>
    <property type="evidence" value="ECO:0007669"/>
    <property type="project" value="TreeGrafter"/>
</dbReference>
<gene>
    <name evidence="5" type="primary">tadA</name>
    <name evidence="5" type="ORF">H0A62_09165</name>
</gene>
<keyword evidence="6" id="KW-1185">Reference proteome</keyword>
<evidence type="ECO:0000256" key="1">
    <source>
        <dbReference type="ARBA" id="ARBA00006611"/>
    </source>
</evidence>
<comment type="caution">
    <text evidence="5">The sequence shown here is derived from an EMBL/GenBank/DDBJ whole genome shotgun (WGS) entry which is preliminary data.</text>
</comment>
<dbReference type="InterPro" id="IPR027417">
    <property type="entry name" value="P-loop_NTPase"/>
</dbReference>
<dbReference type="InterPro" id="IPR001482">
    <property type="entry name" value="T2SS/T4SS_dom"/>
</dbReference>
<evidence type="ECO:0000313" key="6">
    <source>
        <dbReference type="Proteomes" id="UP000554144"/>
    </source>
</evidence>